<gene>
    <name evidence="2" type="ORF">SAMN05660703_2619</name>
</gene>
<proteinExistence type="predicted"/>
<dbReference type="Proteomes" id="UP000192360">
    <property type="component" value="Unassembled WGS sequence"/>
</dbReference>
<dbReference type="InterPro" id="IPR004843">
    <property type="entry name" value="Calcineurin-like_PHP"/>
</dbReference>
<evidence type="ECO:0000313" key="2">
    <source>
        <dbReference type="EMBL" id="SMC75137.1"/>
    </source>
</evidence>
<feature type="domain" description="Calcineurin-like phosphoesterase" evidence="1">
    <location>
        <begin position="41"/>
        <end position="219"/>
    </location>
</feature>
<name>A0A1W2BQA7_9FLAO</name>
<organism evidence="2 3">
    <name type="scientific">Cellulophaga tyrosinoxydans</name>
    <dbReference type="NCBI Taxonomy" id="504486"/>
    <lineage>
        <taxon>Bacteria</taxon>
        <taxon>Pseudomonadati</taxon>
        <taxon>Bacteroidota</taxon>
        <taxon>Flavobacteriia</taxon>
        <taxon>Flavobacteriales</taxon>
        <taxon>Flavobacteriaceae</taxon>
        <taxon>Cellulophaga</taxon>
    </lineage>
</organism>
<dbReference type="EMBL" id="FWXO01000004">
    <property type="protein sequence ID" value="SMC75137.1"/>
    <property type="molecule type" value="Genomic_DNA"/>
</dbReference>
<protein>
    <submittedName>
        <fullName evidence="2">Calcineurin-like phosphoesterase</fullName>
    </submittedName>
</protein>
<dbReference type="AlphaFoldDB" id="A0A1W2BQA7"/>
<dbReference type="SUPFAM" id="SSF56300">
    <property type="entry name" value="Metallo-dependent phosphatases"/>
    <property type="match status" value="1"/>
</dbReference>
<dbReference type="GO" id="GO:0016787">
    <property type="term" value="F:hydrolase activity"/>
    <property type="evidence" value="ECO:0007669"/>
    <property type="project" value="InterPro"/>
</dbReference>
<keyword evidence="3" id="KW-1185">Reference proteome</keyword>
<dbReference type="Pfam" id="PF00149">
    <property type="entry name" value="Metallophos"/>
    <property type="match status" value="1"/>
</dbReference>
<accession>A0A1W2BQA7</accession>
<evidence type="ECO:0000259" key="1">
    <source>
        <dbReference type="Pfam" id="PF00149"/>
    </source>
</evidence>
<dbReference type="Gene3D" id="3.60.21.10">
    <property type="match status" value="1"/>
</dbReference>
<dbReference type="STRING" id="504486.SAMN05660703_2619"/>
<sequence length="291" mass="32613">MKQFVFILGCLFATFFNSCIGGNSQESDKEIENTEIPKSVFTAIGDVPYNAIQKENFIALIAKHNTTAKSDFVIHVGDIKPGGDPCNESVYAEVSGLLKRFTSPTFIVLGDNEFNDCTDPINALGLWNTYFLKLNTNWNFKPVVNYQPNRQENFSFIKDKVLFIGLNLVGSSIHDPEEWNSRLTDNSNYVQELFTINKDKVSAVVVFGHANMVNLGPEKFATFTTAFRAAAATLQKPVLYLQGDGHFWMQDAPWPEKNIMRVQIEGGATAVEVTIDPNKPMPFSFNRSFLN</sequence>
<dbReference type="OrthoDB" id="58809at2"/>
<reference evidence="2 3" key="1">
    <citation type="submission" date="2017-04" db="EMBL/GenBank/DDBJ databases">
        <authorList>
            <person name="Afonso C.L."/>
            <person name="Miller P.J."/>
            <person name="Scott M.A."/>
            <person name="Spackman E."/>
            <person name="Goraichik I."/>
            <person name="Dimitrov K.M."/>
            <person name="Suarez D.L."/>
            <person name="Swayne D.E."/>
        </authorList>
    </citation>
    <scope>NUCLEOTIDE SEQUENCE [LARGE SCALE GENOMIC DNA]</scope>
    <source>
        <strain evidence="2 3">DSM 21164</strain>
    </source>
</reference>
<dbReference type="CDD" id="cd00838">
    <property type="entry name" value="MPP_superfamily"/>
    <property type="match status" value="1"/>
</dbReference>
<dbReference type="RefSeq" id="WP_084061961.1">
    <property type="nucleotide sequence ID" value="NZ_FWXO01000004.1"/>
</dbReference>
<evidence type="ECO:0000313" key="3">
    <source>
        <dbReference type="Proteomes" id="UP000192360"/>
    </source>
</evidence>
<dbReference type="InterPro" id="IPR029052">
    <property type="entry name" value="Metallo-depent_PP-like"/>
</dbReference>